<dbReference type="EMBL" id="MN739013">
    <property type="protein sequence ID" value="QHT35156.1"/>
    <property type="molecule type" value="Genomic_DNA"/>
</dbReference>
<evidence type="ECO:0000256" key="1">
    <source>
        <dbReference type="SAM" id="MobiDB-lite"/>
    </source>
</evidence>
<accession>A0A6C0F0Z7</accession>
<proteinExistence type="predicted"/>
<sequence>MSNSIAAAKRRRAGVIEQQQPPPPPLATQQGQPGGVPTSRLTLPQIITLFDSRISKLENSAPAVAQSSAADDEKNESIAAYVEEMDHKFNLLVEEITTLKDIVLKLQSFTMEVNKMLVDERIQIMSEFEGPDSKKVSAGTGLTLETVELQTDE</sequence>
<name>A0A6C0F0Z7_9ZZZZ</name>
<feature type="region of interest" description="Disordered" evidence="1">
    <location>
        <begin position="1"/>
        <end position="39"/>
    </location>
</feature>
<dbReference type="AlphaFoldDB" id="A0A6C0F0Z7"/>
<organism evidence="2">
    <name type="scientific">viral metagenome</name>
    <dbReference type="NCBI Taxonomy" id="1070528"/>
    <lineage>
        <taxon>unclassified sequences</taxon>
        <taxon>metagenomes</taxon>
        <taxon>organismal metagenomes</taxon>
    </lineage>
</organism>
<reference evidence="2" key="1">
    <citation type="journal article" date="2020" name="Nature">
        <title>Giant virus diversity and host interactions through global metagenomics.</title>
        <authorList>
            <person name="Schulz F."/>
            <person name="Roux S."/>
            <person name="Paez-Espino D."/>
            <person name="Jungbluth S."/>
            <person name="Walsh D.A."/>
            <person name="Denef V.J."/>
            <person name="McMahon K.D."/>
            <person name="Konstantinidis K.T."/>
            <person name="Eloe-Fadrosh E.A."/>
            <person name="Kyrpides N.C."/>
            <person name="Woyke T."/>
        </authorList>
    </citation>
    <scope>NUCLEOTIDE SEQUENCE</scope>
    <source>
        <strain evidence="2">GVMAG-M-3300009180-1</strain>
    </source>
</reference>
<evidence type="ECO:0000313" key="2">
    <source>
        <dbReference type="EMBL" id="QHT35156.1"/>
    </source>
</evidence>
<protein>
    <submittedName>
        <fullName evidence="2">Uncharacterized protein</fullName>
    </submittedName>
</protein>